<dbReference type="SMART" id="SM00020">
    <property type="entry name" value="Tryp_SPc"/>
    <property type="match status" value="1"/>
</dbReference>
<dbReference type="EMBL" id="LR899910">
    <property type="protein sequence ID" value="CAD7243257.1"/>
    <property type="molecule type" value="Genomic_DNA"/>
</dbReference>
<dbReference type="PANTHER" id="PTHR24252:SF7">
    <property type="entry name" value="HYALIN"/>
    <property type="match status" value="1"/>
</dbReference>
<dbReference type="SUPFAM" id="SSF50494">
    <property type="entry name" value="Trypsin-like serine proteases"/>
    <property type="match status" value="1"/>
</dbReference>
<dbReference type="FunFam" id="2.40.10.10:FF:000068">
    <property type="entry name" value="transmembrane protease serine 2"/>
    <property type="match status" value="1"/>
</dbReference>
<dbReference type="OrthoDB" id="6359355at2759"/>
<reference evidence="4" key="1">
    <citation type="submission" date="2020-11" db="EMBL/GenBank/DDBJ databases">
        <authorList>
            <person name="Tran Van P."/>
        </authorList>
    </citation>
    <scope>NUCLEOTIDE SEQUENCE</scope>
</reference>
<sequence>MDCPTVMKNYRIKRPIICDWGGGNENPQTHLTRNEQEQLRQRRQHLQLSDHRSVLLGERKTTNDWFCGGTLISDDYVLTSAHCFEGDRRLDVIRLGEHDLNSDTESVPVVDISPAQDGIIIHPDFKSPARYADIALIRLSKPVNFTKEILPACLHNSKQRLDLSPETVLTFAGWGTVGYGQELSPTLQEVKVPLVDLQSCNAAYSKIYRKVVQIPDGITDRNYMLCAGKKGKDSCQGDSGGALLYEDPKSSRFMVVGISSFGYGCGVDGVPGVYTKVAPFQAWINRIVFQR</sequence>
<dbReference type="InterPro" id="IPR009003">
    <property type="entry name" value="Peptidase_S1_PA"/>
</dbReference>
<evidence type="ECO:0000313" key="5">
    <source>
        <dbReference type="Proteomes" id="UP000677054"/>
    </source>
</evidence>
<dbReference type="GO" id="GO:0006508">
    <property type="term" value="P:proteolysis"/>
    <property type="evidence" value="ECO:0007669"/>
    <property type="project" value="InterPro"/>
</dbReference>
<evidence type="ECO:0000259" key="3">
    <source>
        <dbReference type="PROSITE" id="PS50240"/>
    </source>
</evidence>
<dbReference type="AlphaFoldDB" id="A0A7R8XBI5"/>
<accession>A0A7R8XBI5</accession>
<dbReference type="GO" id="GO:0004252">
    <property type="term" value="F:serine-type endopeptidase activity"/>
    <property type="evidence" value="ECO:0007669"/>
    <property type="project" value="InterPro"/>
</dbReference>
<dbReference type="InterPro" id="IPR001254">
    <property type="entry name" value="Trypsin_dom"/>
</dbReference>
<dbReference type="PRINTS" id="PR00722">
    <property type="entry name" value="CHYMOTRYPSIN"/>
</dbReference>
<dbReference type="CDD" id="cd00190">
    <property type="entry name" value="Tryp_SPc"/>
    <property type="match status" value="1"/>
</dbReference>
<protein>
    <recommendedName>
        <fullName evidence="3">Peptidase S1 domain-containing protein</fullName>
    </recommendedName>
</protein>
<dbReference type="Proteomes" id="UP000677054">
    <property type="component" value="Unassembled WGS sequence"/>
</dbReference>
<evidence type="ECO:0000313" key="4">
    <source>
        <dbReference type="EMBL" id="CAD7243257.1"/>
    </source>
</evidence>
<dbReference type="InterPro" id="IPR033116">
    <property type="entry name" value="TRYPSIN_SER"/>
</dbReference>
<feature type="domain" description="Peptidase S1" evidence="3">
    <location>
        <begin position="66"/>
        <end position="289"/>
    </location>
</feature>
<name>A0A7R8XBI5_9CRUS</name>
<keyword evidence="1" id="KW-1015">Disulfide bond</keyword>
<dbReference type="InterPro" id="IPR001314">
    <property type="entry name" value="Peptidase_S1A"/>
</dbReference>
<proteinExistence type="inferred from homology"/>
<evidence type="ECO:0000256" key="1">
    <source>
        <dbReference type="ARBA" id="ARBA00023157"/>
    </source>
</evidence>
<dbReference type="EMBL" id="CAJPEV010000393">
    <property type="protein sequence ID" value="CAG0884829.1"/>
    <property type="molecule type" value="Genomic_DNA"/>
</dbReference>
<dbReference type="PANTHER" id="PTHR24252">
    <property type="entry name" value="ACROSIN-RELATED"/>
    <property type="match status" value="1"/>
</dbReference>
<dbReference type="Gene3D" id="2.40.10.10">
    <property type="entry name" value="Trypsin-like serine proteases"/>
    <property type="match status" value="1"/>
</dbReference>
<dbReference type="InterPro" id="IPR043504">
    <property type="entry name" value="Peptidase_S1_PA_chymotrypsin"/>
</dbReference>
<dbReference type="Pfam" id="PF00089">
    <property type="entry name" value="Trypsin"/>
    <property type="match status" value="1"/>
</dbReference>
<dbReference type="PROSITE" id="PS50240">
    <property type="entry name" value="TRYPSIN_DOM"/>
    <property type="match status" value="1"/>
</dbReference>
<organism evidence="4">
    <name type="scientific">Darwinula stevensoni</name>
    <dbReference type="NCBI Taxonomy" id="69355"/>
    <lineage>
        <taxon>Eukaryota</taxon>
        <taxon>Metazoa</taxon>
        <taxon>Ecdysozoa</taxon>
        <taxon>Arthropoda</taxon>
        <taxon>Crustacea</taxon>
        <taxon>Oligostraca</taxon>
        <taxon>Ostracoda</taxon>
        <taxon>Podocopa</taxon>
        <taxon>Podocopida</taxon>
        <taxon>Darwinulocopina</taxon>
        <taxon>Darwinuloidea</taxon>
        <taxon>Darwinulidae</taxon>
        <taxon>Darwinula</taxon>
    </lineage>
</organism>
<keyword evidence="5" id="KW-1185">Reference proteome</keyword>
<comment type="similarity">
    <text evidence="2">Belongs to the peptidase S1 family. CLIP subfamily.</text>
</comment>
<evidence type="ECO:0000256" key="2">
    <source>
        <dbReference type="ARBA" id="ARBA00024195"/>
    </source>
</evidence>
<gene>
    <name evidence="4" type="ORF">DSTB1V02_LOCUS3185</name>
</gene>
<dbReference type="FunFam" id="2.40.10.10:FF:000002">
    <property type="entry name" value="Transmembrane protease serine"/>
    <property type="match status" value="1"/>
</dbReference>
<dbReference type="PROSITE" id="PS00135">
    <property type="entry name" value="TRYPSIN_SER"/>
    <property type="match status" value="1"/>
</dbReference>